<dbReference type="Proteomes" id="UP001363622">
    <property type="component" value="Unassembled WGS sequence"/>
</dbReference>
<sequence>MRTSWPRTLRAKCTCRGSQCRSYSIGLARRIASTTAGRRALLFPTSTLLYTFMFGWGMLEDGHGKQQRRDQWNKAIDQAKAELEEQKKGIERRMSYLGPDEKQRLLNDLDENAESIVYDYEDAPQNAEDVAHLPTSSEILHEWTQQKAKAKELLETSAAEEHTASEDAEPKADPGDSDAAQQKRWEKAAVGRWMTDQELELWKDSKIYTMLTQQKAFVEHNTATYLDIENVPPQSIYAREETKRAGLRSRWTRRKMQATNLAMAKLVLRLIKEGVRKGDKGVAFSVREKRRKLQNLPVYFHQIFWPSINQLGRVELLITRQWYDTVTPPRYRQEEVPKFPPVFHNQYPFYSQDPHGQFHFDCYKMNHHIFDCFEQCFSGEMSLQTLIMNICDSLMTSSAPPNITTYNALILGFTRLEQTTLVDFVIQALDESYIRPDEITSCAILNHYMRTDRGNHFTNYVNMMVGDVHVVNKRYLHLAHPLLHQNWHTRRVARKTNNRVVPHPMQDGKLVQKVFPTPKVFSRIIVGNLRFYGLEDTIALCTQLTGDGWAFDITGLTYFLAATASEGDWAAGVMVWQQIQDLRATAPPLTPPKSPHDMANAPLPPLDIEVYAHMLVLCDRCGRPDVAEHVVAEAYATSGLRPIPIQRLALRLAKGGRDALLMKSLRTDDHRLREDMGQQLAGDLRIWRVEESERRAEEEWLAAHATKVKEGKVVNWWEEESALHDDGAAAAAAGVDNTTTTTSSSTTTFASSSEPSNPTNEPPPPPNDAEEAAQQRQPTTTTTTTATPQDFSADNEAMRAWEANAWMSTKSRRLYKSVRKVWSPQWEVDESEENSSSSSGGNANNANAKNSSASAGGRDGGDGADAGEKKKGSGAQ</sequence>
<evidence type="ECO:0000313" key="3">
    <source>
        <dbReference type="EMBL" id="KAK7511432.1"/>
    </source>
</evidence>
<reference evidence="3 4" key="1">
    <citation type="submission" date="2024-04" db="EMBL/GenBank/DDBJ databases">
        <title>Phyllosticta paracitricarpa is synonymous to the EU quarantine fungus P. citricarpa based on phylogenomic analyses.</title>
        <authorList>
            <consortium name="Lawrence Berkeley National Laboratory"/>
            <person name="Van Ingen-Buijs V.A."/>
            <person name="Van Westerhoven A.C."/>
            <person name="Haridas S."/>
            <person name="Skiadas P."/>
            <person name="Martin F."/>
            <person name="Groenewald J.Z."/>
            <person name="Crous P.W."/>
            <person name="Seidl M.F."/>
        </authorList>
    </citation>
    <scope>NUCLEOTIDE SEQUENCE [LARGE SCALE GENOMIC DNA]</scope>
    <source>
        <strain evidence="3 4">CBS 123371</strain>
    </source>
</reference>
<proteinExistence type="predicted"/>
<feature type="compositionally biased region" description="Basic and acidic residues" evidence="1">
    <location>
        <begin position="866"/>
        <end position="876"/>
    </location>
</feature>
<gene>
    <name evidence="3" type="ORF">IWZ03DRAFT_386521</name>
</gene>
<dbReference type="EMBL" id="JBBPHU010000012">
    <property type="protein sequence ID" value="KAK7511432.1"/>
    <property type="molecule type" value="Genomic_DNA"/>
</dbReference>
<feature type="compositionally biased region" description="Low complexity" evidence="1">
    <location>
        <begin position="734"/>
        <end position="759"/>
    </location>
</feature>
<feature type="transmembrane region" description="Helical" evidence="2">
    <location>
        <begin position="40"/>
        <end position="59"/>
    </location>
</feature>
<feature type="compositionally biased region" description="Basic and acidic residues" evidence="1">
    <location>
        <begin position="155"/>
        <end position="174"/>
    </location>
</feature>
<feature type="region of interest" description="Disordered" evidence="1">
    <location>
        <begin position="734"/>
        <end position="794"/>
    </location>
</feature>
<feature type="compositionally biased region" description="Low complexity" evidence="1">
    <location>
        <begin position="834"/>
        <end position="856"/>
    </location>
</feature>
<comment type="caution">
    <text evidence="3">The sequence shown here is derived from an EMBL/GenBank/DDBJ whole genome shotgun (WGS) entry which is preliminary data.</text>
</comment>
<name>A0ABR1KB42_9PEZI</name>
<feature type="region of interest" description="Disordered" evidence="1">
    <location>
        <begin position="823"/>
        <end position="876"/>
    </location>
</feature>
<keyword evidence="4" id="KW-1185">Reference proteome</keyword>
<protein>
    <submittedName>
        <fullName evidence="3">Uncharacterized protein</fullName>
    </submittedName>
</protein>
<evidence type="ECO:0000256" key="2">
    <source>
        <dbReference type="SAM" id="Phobius"/>
    </source>
</evidence>
<evidence type="ECO:0000256" key="1">
    <source>
        <dbReference type="SAM" id="MobiDB-lite"/>
    </source>
</evidence>
<dbReference type="InterPro" id="IPR011990">
    <property type="entry name" value="TPR-like_helical_dom_sf"/>
</dbReference>
<feature type="compositionally biased region" description="Low complexity" evidence="1">
    <location>
        <begin position="772"/>
        <end position="789"/>
    </location>
</feature>
<feature type="region of interest" description="Disordered" evidence="1">
    <location>
        <begin position="155"/>
        <end position="185"/>
    </location>
</feature>
<organism evidence="3 4">
    <name type="scientific">Phyllosticta citriasiana</name>
    <dbReference type="NCBI Taxonomy" id="595635"/>
    <lineage>
        <taxon>Eukaryota</taxon>
        <taxon>Fungi</taxon>
        <taxon>Dikarya</taxon>
        <taxon>Ascomycota</taxon>
        <taxon>Pezizomycotina</taxon>
        <taxon>Dothideomycetes</taxon>
        <taxon>Dothideomycetes incertae sedis</taxon>
        <taxon>Botryosphaeriales</taxon>
        <taxon>Phyllostictaceae</taxon>
        <taxon>Phyllosticta</taxon>
    </lineage>
</organism>
<keyword evidence="2" id="KW-0812">Transmembrane</keyword>
<dbReference type="Gene3D" id="1.25.40.10">
    <property type="entry name" value="Tetratricopeptide repeat domain"/>
    <property type="match status" value="1"/>
</dbReference>
<keyword evidence="2" id="KW-0472">Membrane</keyword>
<evidence type="ECO:0000313" key="4">
    <source>
        <dbReference type="Proteomes" id="UP001363622"/>
    </source>
</evidence>
<accession>A0ABR1KB42</accession>
<keyword evidence="2" id="KW-1133">Transmembrane helix</keyword>